<feature type="region of interest" description="Disordered" evidence="1">
    <location>
        <begin position="1003"/>
        <end position="1057"/>
    </location>
</feature>
<dbReference type="HOGENOM" id="CLU_010722_0_0_1"/>
<feature type="compositionally biased region" description="Basic and acidic residues" evidence="1">
    <location>
        <begin position="1038"/>
        <end position="1057"/>
    </location>
</feature>
<feature type="region of interest" description="Disordered" evidence="1">
    <location>
        <begin position="456"/>
        <end position="478"/>
    </location>
</feature>
<evidence type="ECO:0000313" key="2">
    <source>
        <dbReference type="EMBL" id="EOY23287.1"/>
    </source>
</evidence>
<feature type="compositionally biased region" description="Polar residues" evidence="1">
    <location>
        <begin position="230"/>
        <end position="240"/>
    </location>
</feature>
<gene>
    <name evidence="2" type="ORF">TCM_015231</name>
</gene>
<dbReference type="PANTHER" id="PTHR34536:SF6">
    <property type="entry name" value="DENTIN SIALOPHOSPHOPROTEIN-LIKE PROTEIN"/>
    <property type="match status" value="1"/>
</dbReference>
<protein>
    <submittedName>
        <fullName evidence="2">Dentin sialophosphoprotein-related, putative isoform 1</fullName>
    </submittedName>
</protein>
<dbReference type="EMBL" id="CM001881">
    <property type="protein sequence ID" value="EOY23287.1"/>
    <property type="molecule type" value="Genomic_DNA"/>
</dbReference>
<feature type="region of interest" description="Disordered" evidence="1">
    <location>
        <begin position="811"/>
        <end position="857"/>
    </location>
</feature>
<feature type="region of interest" description="Disordered" evidence="1">
    <location>
        <begin position="1145"/>
        <end position="1166"/>
    </location>
</feature>
<dbReference type="AlphaFoldDB" id="A0A061G268"/>
<feature type="compositionally biased region" description="Basic and acidic residues" evidence="1">
    <location>
        <begin position="831"/>
        <end position="848"/>
    </location>
</feature>
<reference evidence="2 3" key="1">
    <citation type="journal article" date="2013" name="Genome Biol.">
        <title>The genome sequence of the most widely cultivated cacao type and its use to identify candidate genes regulating pod color.</title>
        <authorList>
            <person name="Motamayor J.C."/>
            <person name="Mockaitis K."/>
            <person name="Schmutz J."/>
            <person name="Haiminen N."/>
            <person name="Iii D.L."/>
            <person name="Cornejo O."/>
            <person name="Findley S.D."/>
            <person name="Zheng P."/>
            <person name="Utro F."/>
            <person name="Royaert S."/>
            <person name="Saski C."/>
            <person name="Jenkins J."/>
            <person name="Podicheti R."/>
            <person name="Zhao M."/>
            <person name="Scheffler B.E."/>
            <person name="Stack J.C."/>
            <person name="Feltus F.A."/>
            <person name="Mustiga G.M."/>
            <person name="Amores F."/>
            <person name="Phillips W."/>
            <person name="Marelli J.P."/>
            <person name="May G.D."/>
            <person name="Shapiro H."/>
            <person name="Ma J."/>
            <person name="Bustamante C.D."/>
            <person name="Schnell R.J."/>
            <person name="Main D."/>
            <person name="Gilbert D."/>
            <person name="Parida L."/>
            <person name="Kuhn D.N."/>
        </authorList>
    </citation>
    <scope>NUCLEOTIDE SEQUENCE [LARGE SCALE GENOMIC DNA]</scope>
    <source>
        <strain evidence="3">cv. Matina 1-6</strain>
    </source>
</reference>
<feature type="region of interest" description="Disordered" evidence="1">
    <location>
        <begin position="395"/>
        <end position="418"/>
    </location>
</feature>
<sequence length="1233" mass="136469">MMSTVGLELTSFINPDLTWKTVSKGNRSGTRRTRKLGAKNLTMGMGLADKNARTAEDVTVSESEKLGVDVLGRRFSDKVEQVPIKKRRFMFRSTSPPPPLTPLLHLEASGQDVDFQSASGKNSGSNSAQRRRLKKTDILTKSTVAVDDGKFSEVINDVEDFSGIEILAAAACSDSMGDDVTENEGNTLLEASTQERIESSASAIPLEETTASLETPCCSPKDSVNEGKTEGSSSQDNSSAALQTACCSPKVSVMEGKTEGSSSQDNSSAALQTACCSPKVSVMEGKTEGSSSQDNSSAALHESLGDRDNPTAGRSIPLPDDRLLWDLNLSMDAWPCDGGNIDSQKDAVDNTSVRSEELQTKEPQDIENDTMNRVVSSDVDGNDECNKMTSDLKIMPVGTDDLSGEKQESEGCSGSIENKTEHVPVPVVDAENSLICAAAETNAPTEAGNMDQCLSHSPLPGLDKSTPGSEGNRETSFSTHNIELNTVGCISEAEVGKTVRGENAQVEESDVASPYVPVLETVANDVQKTSVNEDDKDHGIDSGLHDVKSFAQDLDNPRPLEPPEDEHANGTEEMDTCHPSPKSEDMSISDDYIVEAMDRTDGASSTYTAQTDSDTHVRSEALLQKSSRNFVATSGAGEFSAHEACRNYVNGPTSCLDKANLNDLSNESHDSAVSQDKVLTVGIGTHSEVQAGYDSQFEDGELRESDVHCWEEAEQVDYDTEFEEERSFGLEAESGEKKLQAERGSSPDVTGNFKYCETGDALRENSVSLKMRTVEVSDGETKKTDCLDGSNVRDYDFKVTKRELLSRVEGSLSSDAVHRSRSDNFDGSFPRAEREAGSDKFMGRDRSASHMRGRSPVGGHYFNPSASYWDSKRQNSPIYHGPYNFGRPRPKSVVESRGYPMATDQASSEATGVARPDNRINRQYVGSSNGLYRPLFRRRSPVERDDSYGMHTRMATVRDTSPDRTRFRRYPQGFSRGIRDEYLRHIPDDGTEYFSRMPHRLGRRERSISPHGRPHYTLPYKKTRSRSRSRSPIGWLLPRDRNEGSRRRSRSPDFRSDARVDRVRLPFPKRFAADYGEEFISPPRSRISPQRNSRMFEDRNAGLDHFRGRKSPMRMFRQGQRLDQGHPIRRSNSDDYFRHMIRPRRFPDMAGGGKGCKYEGSDDDKHGSRYEMIHRVRRYDTDGAVRRFRYNAEDSYVANNSLTVTNAIGVSSRRPDDAPRTASEDRSFKMQQP</sequence>
<feature type="region of interest" description="Disordered" evidence="1">
    <location>
        <begin position="552"/>
        <end position="586"/>
    </location>
</feature>
<proteinExistence type="predicted"/>
<evidence type="ECO:0000313" key="3">
    <source>
        <dbReference type="Proteomes" id="UP000026915"/>
    </source>
</evidence>
<feature type="compositionally biased region" description="Polar residues" evidence="1">
    <location>
        <begin position="466"/>
        <end position="478"/>
    </location>
</feature>
<dbReference type="EMBL" id="CM001881">
    <property type="protein sequence ID" value="EOY23286.1"/>
    <property type="molecule type" value="Genomic_DNA"/>
</dbReference>
<feature type="compositionally biased region" description="Polar residues" evidence="1">
    <location>
        <begin position="288"/>
        <end position="298"/>
    </location>
</feature>
<feature type="region of interest" description="Disordered" evidence="1">
    <location>
        <begin position="281"/>
        <end position="317"/>
    </location>
</feature>
<organism evidence="2 3">
    <name type="scientific">Theobroma cacao</name>
    <name type="common">Cacao</name>
    <name type="synonym">Cocoa</name>
    <dbReference type="NCBI Taxonomy" id="3641"/>
    <lineage>
        <taxon>Eukaryota</taxon>
        <taxon>Viridiplantae</taxon>
        <taxon>Streptophyta</taxon>
        <taxon>Embryophyta</taxon>
        <taxon>Tracheophyta</taxon>
        <taxon>Spermatophyta</taxon>
        <taxon>Magnoliopsida</taxon>
        <taxon>eudicotyledons</taxon>
        <taxon>Gunneridae</taxon>
        <taxon>Pentapetalae</taxon>
        <taxon>rosids</taxon>
        <taxon>malvids</taxon>
        <taxon>Malvales</taxon>
        <taxon>Malvaceae</taxon>
        <taxon>Byttnerioideae</taxon>
        <taxon>Theobroma</taxon>
    </lineage>
</organism>
<feature type="region of interest" description="Disordered" evidence="1">
    <location>
        <begin position="208"/>
        <end position="240"/>
    </location>
</feature>
<dbReference type="OMA" id="GGNRMTS"/>
<dbReference type="Proteomes" id="UP000026915">
    <property type="component" value="Chromosome 3"/>
</dbReference>
<feature type="compositionally biased region" description="Basic and acidic residues" evidence="1">
    <location>
        <begin position="1213"/>
        <end position="1233"/>
    </location>
</feature>
<dbReference type="STRING" id="3641.A0A061G268"/>
<dbReference type="FunCoup" id="A0A061G268">
    <property type="interactions" value="676"/>
</dbReference>
<feature type="region of interest" description="Disordered" evidence="1">
    <location>
        <begin position="1208"/>
        <end position="1233"/>
    </location>
</feature>
<feature type="region of interest" description="Disordered" evidence="1">
    <location>
        <begin position="114"/>
        <end position="134"/>
    </location>
</feature>
<feature type="compositionally biased region" description="Basic and acidic residues" evidence="1">
    <location>
        <begin position="1156"/>
        <end position="1166"/>
    </location>
</feature>
<dbReference type="Gramene" id="EOY23286">
    <property type="protein sequence ID" value="EOY23286"/>
    <property type="gene ID" value="TCM_015231"/>
</dbReference>
<name>A0A061G268_THECC</name>
<dbReference type="InParanoid" id="A0A061G268"/>
<accession>A0A061G268</accession>
<dbReference type="eggNOG" id="ENOG502QQSF">
    <property type="taxonomic scope" value="Eukaryota"/>
</dbReference>
<feature type="compositionally biased region" description="Low complexity" evidence="1">
    <location>
        <begin position="116"/>
        <end position="128"/>
    </location>
</feature>
<evidence type="ECO:0000256" key="1">
    <source>
        <dbReference type="SAM" id="MobiDB-lite"/>
    </source>
</evidence>
<dbReference type="PANTHER" id="PTHR34536">
    <property type="entry name" value="DENTIN SIALOPHOSPHOPROTEIN-LIKE PROTEIN"/>
    <property type="match status" value="1"/>
</dbReference>
<keyword evidence="3" id="KW-1185">Reference proteome</keyword>
<dbReference type="Gramene" id="EOY23287">
    <property type="protein sequence ID" value="EOY23287"/>
    <property type="gene ID" value="TCM_015231"/>
</dbReference>